<dbReference type="RefSeq" id="WP_068210308.1">
    <property type="nucleotide sequence ID" value="NZ_CP047186.1"/>
</dbReference>
<dbReference type="GO" id="GO:0006811">
    <property type="term" value="P:monoatomic ion transport"/>
    <property type="evidence" value="ECO:0007669"/>
    <property type="project" value="UniProtKB-KW"/>
</dbReference>
<comment type="subcellular location">
    <subcellularLocation>
        <location evidence="1">Cell membrane</location>
        <topology evidence="1">Peripheral membrane protein</topology>
    </subcellularLocation>
</comment>
<dbReference type="InterPro" id="IPR051535">
    <property type="entry name" value="Siderophore_ABC-ATPase"/>
</dbReference>
<keyword evidence="6" id="KW-0547">Nucleotide-binding</keyword>
<dbReference type="AlphaFoldDB" id="A0A162J2T7"/>
<evidence type="ECO:0000313" key="7">
    <source>
        <dbReference type="Proteomes" id="UP000076717"/>
    </source>
</evidence>
<keyword evidence="7" id="KW-1185">Reference proteome</keyword>
<keyword evidence="6" id="KW-0067">ATP-binding</keyword>
<keyword evidence="5" id="KW-0472">Membrane</keyword>
<keyword evidence="2" id="KW-0813">Transport</keyword>
<accession>A0A162J2T7</accession>
<evidence type="ECO:0000256" key="4">
    <source>
        <dbReference type="ARBA" id="ARBA00023065"/>
    </source>
</evidence>
<dbReference type="GO" id="GO:0005524">
    <property type="term" value="F:ATP binding"/>
    <property type="evidence" value="ECO:0007669"/>
    <property type="project" value="UniProtKB-KW"/>
</dbReference>
<keyword evidence="4" id="KW-0406">Ion transport</keyword>
<evidence type="ECO:0000256" key="5">
    <source>
        <dbReference type="ARBA" id="ARBA00023136"/>
    </source>
</evidence>
<gene>
    <name evidence="6" type="primary">yusV_2</name>
    <name evidence="6" type="ORF">ACH61_01509</name>
</gene>
<dbReference type="EMBL" id="LIIN01000042">
    <property type="protein sequence ID" value="KZX21367.1"/>
    <property type="molecule type" value="Genomic_DNA"/>
</dbReference>
<dbReference type="GO" id="GO:0005886">
    <property type="term" value="C:plasma membrane"/>
    <property type="evidence" value="ECO:0007669"/>
    <property type="project" value="UniProtKB-SubCell"/>
</dbReference>
<evidence type="ECO:0000256" key="2">
    <source>
        <dbReference type="ARBA" id="ARBA00022448"/>
    </source>
</evidence>
<dbReference type="SUPFAM" id="SSF52540">
    <property type="entry name" value="P-loop containing nucleoside triphosphate hydrolases"/>
    <property type="match status" value="1"/>
</dbReference>
<evidence type="ECO:0000256" key="1">
    <source>
        <dbReference type="ARBA" id="ARBA00004202"/>
    </source>
</evidence>
<evidence type="ECO:0000256" key="3">
    <source>
        <dbReference type="ARBA" id="ARBA00022475"/>
    </source>
</evidence>
<evidence type="ECO:0000313" key="6">
    <source>
        <dbReference type="EMBL" id="KZX21367.1"/>
    </source>
</evidence>
<dbReference type="Gene3D" id="3.40.50.300">
    <property type="entry name" value="P-loop containing nucleotide triphosphate hydrolases"/>
    <property type="match status" value="1"/>
</dbReference>
<dbReference type="InterPro" id="IPR027417">
    <property type="entry name" value="P-loop_NTPase"/>
</dbReference>
<dbReference type="PANTHER" id="PTHR42771:SF2">
    <property type="entry name" value="IRON(3+)-HYDROXAMATE IMPORT ATP-BINDING PROTEIN FHUC"/>
    <property type="match status" value="1"/>
</dbReference>
<reference evidence="6 7" key="1">
    <citation type="submission" date="2015-08" db="EMBL/GenBank/DDBJ databases">
        <title>Draft Genome Sequence of Rathayibacter sp. Strain VKM Ac-2596 Isolated from Leaf Gall Induced by Plant-Parasitic Nematodes.</title>
        <authorList>
            <person name="Vasilenko O.V."/>
            <person name="Starodumova I.P."/>
            <person name="Tarlachkov S.V."/>
            <person name="Dorofeeva L.V."/>
            <person name="Evtushenko L.I."/>
        </authorList>
    </citation>
    <scope>NUCLEOTIDE SEQUENCE [LARGE SCALE GENOMIC DNA]</scope>
    <source>
        <strain evidence="6 7">VKM Ac-2596</strain>
    </source>
</reference>
<name>A0A162J2T7_9MICO</name>
<keyword evidence="3" id="KW-1003">Cell membrane</keyword>
<dbReference type="Proteomes" id="UP000076717">
    <property type="component" value="Unassembled WGS sequence"/>
</dbReference>
<organism evidence="6 7">
    <name type="scientific">Rathayibacter tanaceti</name>
    <dbReference type="NCBI Taxonomy" id="1671680"/>
    <lineage>
        <taxon>Bacteria</taxon>
        <taxon>Bacillati</taxon>
        <taxon>Actinomycetota</taxon>
        <taxon>Actinomycetes</taxon>
        <taxon>Micrococcales</taxon>
        <taxon>Microbacteriaceae</taxon>
        <taxon>Rathayibacter</taxon>
    </lineage>
</organism>
<dbReference type="PANTHER" id="PTHR42771">
    <property type="entry name" value="IRON(3+)-HYDROXAMATE IMPORT ATP-BINDING PROTEIN FHUC"/>
    <property type="match status" value="1"/>
</dbReference>
<comment type="caution">
    <text evidence="6">The sequence shown here is derived from an EMBL/GenBank/DDBJ whole genome shotgun (WGS) entry which is preliminary data.</text>
</comment>
<sequence length="124" mass="13096">MLLRDEPTTFLDVSHQIEVLDLLVDLNRTRGITVLVLHDLDLAARHAGHLVAIASGAVHASGTPAAVLTEEAVLAVVGLDRRIITDPTSGARLMLPLARHRTVAGESAPTARIDADSGARITDV</sequence>
<proteinExistence type="predicted"/>
<protein>
    <submittedName>
        <fullName evidence="6">Putative siderophore transport system ATP-binding protein YusV</fullName>
    </submittedName>
</protein>